<dbReference type="Proteomes" id="UP000314294">
    <property type="component" value="Unassembled WGS sequence"/>
</dbReference>
<evidence type="ECO:0000256" key="1">
    <source>
        <dbReference type="SAM" id="MobiDB-lite"/>
    </source>
</evidence>
<dbReference type="EMBL" id="SRLO01000149">
    <property type="protein sequence ID" value="TNN71500.1"/>
    <property type="molecule type" value="Genomic_DNA"/>
</dbReference>
<evidence type="ECO:0000313" key="2">
    <source>
        <dbReference type="EMBL" id="TNN71500.1"/>
    </source>
</evidence>
<dbReference type="AlphaFoldDB" id="A0A4Z2I122"/>
<proteinExistence type="predicted"/>
<protein>
    <submittedName>
        <fullName evidence="2">Uncharacterized protein</fullName>
    </submittedName>
</protein>
<feature type="compositionally biased region" description="Acidic residues" evidence="1">
    <location>
        <begin position="37"/>
        <end position="50"/>
    </location>
</feature>
<feature type="region of interest" description="Disordered" evidence="1">
    <location>
        <begin position="1"/>
        <end position="108"/>
    </location>
</feature>
<keyword evidence="3" id="KW-1185">Reference proteome</keyword>
<comment type="caution">
    <text evidence="2">The sequence shown here is derived from an EMBL/GenBank/DDBJ whole genome shotgun (WGS) entry which is preliminary data.</text>
</comment>
<name>A0A4Z2I122_9TELE</name>
<sequence length="136" mass="15788">MESLYASPRMKDLRSVKHIQNKPGPPRSVLLKKTERLEEDEDEVEEEEERDSSCCCDQWDEHIETEEEDKKTAEGGKRGRDEREREKTDSGRKKETGDAKASQLSIRRETGRCNLAETYLKVFRGSHDLSAYSYAF</sequence>
<gene>
    <name evidence="2" type="ORF">EYF80_018334</name>
</gene>
<feature type="compositionally biased region" description="Basic and acidic residues" evidence="1">
    <location>
        <begin position="68"/>
        <end position="98"/>
    </location>
</feature>
<reference evidence="2 3" key="1">
    <citation type="submission" date="2019-03" db="EMBL/GenBank/DDBJ databases">
        <title>First draft genome of Liparis tanakae, snailfish: a comprehensive survey of snailfish specific genes.</title>
        <authorList>
            <person name="Kim W."/>
            <person name="Song I."/>
            <person name="Jeong J.-H."/>
            <person name="Kim D."/>
            <person name="Kim S."/>
            <person name="Ryu S."/>
            <person name="Song J.Y."/>
            <person name="Lee S.K."/>
        </authorList>
    </citation>
    <scope>NUCLEOTIDE SEQUENCE [LARGE SCALE GENOMIC DNA]</scope>
    <source>
        <tissue evidence="2">Muscle</tissue>
    </source>
</reference>
<evidence type="ECO:0000313" key="3">
    <source>
        <dbReference type="Proteomes" id="UP000314294"/>
    </source>
</evidence>
<organism evidence="2 3">
    <name type="scientific">Liparis tanakae</name>
    <name type="common">Tanaka's snailfish</name>
    <dbReference type="NCBI Taxonomy" id="230148"/>
    <lineage>
        <taxon>Eukaryota</taxon>
        <taxon>Metazoa</taxon>
        <taxon>Chordata</taxon>
        <taxon>Craniata</taxon>
        <taxon>Vertebrata</taxon>
        <taxon>Euteleostomi</taxon>
        <taxon>Actinopterygii</taxon>
        <taxon>Neopterygii</taxon>
        <taxon>Teleostei</taxon>
        <taxon>Neoteleostei</taxon>
        <taxon>Acanthomorphata</taxon>
        <taxon>Eupercaria</taxon>
        <taxon>Perciformes</taxon>
        <taxon>Cottioidei</taxon>
        <taxon>Cottales</taxon>
        <taxon>Liparidae</taxon>
        <taxon>Liparis</taxon>
    </lineage>
</organism>
<accession>A0A4Z2I122</accession>